<dbReference type="Gene3D" id="3.10.180.10">
    <property type="entry name" value="2,3-Dihydroxybiphenyl 1,2-Dioxygenase, domain 1"/>
    <property type="match status" value="1"/>
</dbReference>
<evidence type="ECO:0000256" key="2">
    <source>
        <dbReference type="ARBA" id="ARBA00021572"/>
    </source>
</evidence>
<dbReference type="InterPro" id="IPR000335">
    <property type="entry name" value="Bleomycin-R"/>
</dbReference>
<comment type="similarity">
    <text evidence="1">Belongs to the bleomycin resistance protein family.</text>
</comment>
<evidence type="ECO:0000256" key="1">
    <source>
        <dbReference type="ARBA" id="ARBA00011051"/>
    </source>
</evidence>
<keyword evidence="3" id="KW-0046">Antibiotic resistance</keyword>
<evidence type="ECO:0000313" key="5">
    <source>
        <dbReference type="EMBL" id="SNS55204.1"/>
    </source>
</evidence>
<dbReference type="SUPFAM" id="SSF54593">
    <property type="entry name" value="Glyoxalase/Bleomycin resistance protein/Dihydroxybiphenyl dioxygenase"/>
    <property type="match status" value="1"/>
</dbReference>
<dbReference type="RefSeq" id="WP_010487984.1">
    <property type="nucleotide sequence ID" value="NZ_FZOG01000003.1"/>
</dbReference>
<dbReference type="PROSITE" id="PS51819">
    <property type="entry name" value="VOC"/>
    <property type="match status" value="1"/>
</dbReference>
<evidence type="ECO:0000259" key="4">
    <source>
        <dbReference type="PROSITE" id="PS51819"/>
    </source>
</evidence>
<gene>
    <name evidence="5" type="ORF">SAMN05216255_2574</name>
</gene>
<dbReference type="AlphaFoldDB" id="A0A239FGL3"/>
<accession>A0A239FGL3</accession>
<evidence type="ECO:0000313" key="6">
    <source>
        <dbReference type="Proteomes" id="UP000242915"/>
    </source>
</evidence>
<dbReference type="Proteomes" id="UP000242915">
    <property type="component" value="Unassembled WGS sequence"/>
</dbReference>
<dbReference type="InterPro" id="IPR037523">
    <property type="entry name" value="VOC_core"/>
</dbReference>
<feature type="domain" description="VOC" evidence="4">
    <location>
        <begin position="2"/>
        <end position="119"/>
    </location>
</feature>
<reference evidence="6" key="1">
    <citation type="submission" date="2017-06" db="EMBL/GenBank/DDBJ databases">
        <authorList>
            <person name="Varghese N."/>
            <person name="Submissions S."/>
        </authorList>
    </citation>
    <scope>NUCLEOTIDE SEQUENCE [LARGE SCALE GENOMIC DNA]</scope>
    <source>
        <strain evidence="6">CIP 108523</strain>
    </source>
</reference>
<proteinExistence type="inferred from homology"/>
<dbReference type="Pfam" id="PF19581">
    <property type="entry name" value="Glyoxalase_7"/>
    <property type="match status" value="1"/>
</dbReference>
<dbReference type="InterPro" id="IPR029068">
    <property type="entry name" value="Glyas_Bleomycin-R_OHBP_Dase"/>
</dbReference>
<dbReference type="GO" id="GO:0046677">
    <property type="term" value="P:response to antibiotic"/>
    <property type="evidence" value="ECO:0007669"/>
    <property type="project" value="UniProtKB-KW"/>
</dbReference>
<dbReference type="CDD" id="cd08349">
    <property type="entry name" value="BLMA_like"/>
    <property type="match status" value="1"/>
</dbReference>
<keyword evidence="6" id="KW-1185">Reference proteome</keyword>
<sequence>MKMQQAIPILRSFDEVKAKAFYLDFLGFKLDFEHRFSEDLPLYMQVSKDGCLLHISEHHGDCCPGAALRIETSELDAYQQQLLAKNYANARPGIETMPWGSRDMTIHDPFGNRLVFTESEPA</sequence>
<name>A0A239FGL3_9PSED</name>
<protein>
    <recommendedName>
        <fullName evidence="2">Bleomycin resistance protein</fullName>
    </recommendedName>
</protein>
<organism evidence="5 6">
    <name type="scientific">Pseudomonas segetis</name>
    <dbReference type="NCBI Taxonomy" id="298908"/>
    <lineage>
        <taxon>Bacteria</taxon>
        <taxon>Pseudomonadati</taxon>
        <taxon>Pseudomonadota</taxon>
        <taxon>Gammaproteobacteria</taxon>
        <taxon>Pseudomonadales</taxon>
        <taxon>Pseudomonadaceae</taxon>
        <taxon>Pseudomonas</taxon>
    </lineage>
</organism>
<dbReference type="EMBL" id="FZOG01000003">
    <property type="protein sequence ID" value="SNS55204.1"/>
    <property type="molecule type" value="Genomic_DNA"/>
</dbReference>
<evidence type="ECO:0000256" key="3">
    <source>
        <dbReference type="ARBA" id="ARBA00023251"/>
    </source>
</evidence>